<organism evidence="8 9">
    <name type="scientific">Pseudoalteromonas luteoviolacea NCIMB 1942</name>
    <dbReference type="NCBI Taxonomy" id="1365253"/>
    <lineage>
        <taxon>Bacteria</taxon>
        <taxon>Pseudomonadati</taxon>
        <taxon>Pseudomonadota</taxon>
        <taxon>Gammaproteobacteria</taxon>
        <taxon>Alteromonadales</taxon>
        <taxon>Pseudoalteromonadaceae</taxon>
        <taxon>Pseudoalteromonas</taxon>
    </lineage>
</organism>
<dbReference type="Gene3D" id="1.10.1740.10">
    <property type="match status" value="1"/>
</dbReference>
<evidence type="ECO:0000259" key="6">
    <source>
        <dbReference type="Pfam" id="PF04542"/>
    </source>
</evidence>
<evidence type="ECO:0000313" key="8">
    <source>
        <dbReference type="EMBL" id="KZN41455.1"/>
    </source>
</evidence>
<feature type="transmembrane region" description="Helical" evidence="5">
    <location>
        <begin position="352"/>
        <end position="371"/>
    </location>
</feature>
<evidence type="ECO:0000256" key="3">
    <source>
        <dbReference type="ARBA" id="ARBA00023082"/>
    </source>
</evidence>
<sequence>MSRIDVQLEQLVQRAKNGDEEAFSQLIERLSNVVSSISLAITKDVTHSEDVTQKVFIKVWQKLNELKSNASILPWVRQLTRYTALNYVRDLHRTDHKIMSTEEVEALLAQLSDTRAGHDKALIRQQQNEVLNHLLENLPEESREVIVLFYREEQNSRAVGSLLGISEGLVRKRLQRTRAVLKEQMLAQYGKVLLASAPVGLSTALVALGVTSSPIAAASTGSMLASSQSSWFIKLFAMLGGAVFGGGAALLANNYSAKRALAHFDDPQVKIRLHKERKQTNIWIVISAVLMSLAYMYTSGWLMPVLSFVCLLVGVTRFVLSMAAANRVRLLREAKYDDTAYQRLAKQQRNGFLGLGLGALGGCVGLIVGLIQSGRLDGVL</sequence>
<dbReference type="GO" id="GO:0003677">
    <property type="term" value="F:DNA binding"/>
    <property type="evidence" value="ECO:0007669"/>
    <property type="project" value="InterPro"/>
</dbReference>
<gene>
    <name evidence="8" type="ORF">N482_03900</name>
</gene>
<dbReference type="PANTHER" id="PTHR43133:SF25">
    <property type="entry name" value="RNA POLYMERASE SIGMA FACTOR RFAY-RELATED"/>
    <property type="match status" value="1"/>
</dbReference>
<dbReference type="Pfam" id="PF04542">
    <property type="entry name" value="Sigma70_r2"/>
    <property type="match status" value="1"/>
</dbReference>
<dbReference type="InterPro" id="IPR039425">
    <property type="entry name" value="RNA_pol_sigma-70-like"/>
</dbReference>
<accession>A0A166Y548</accession>
<feature type="domain" description="RNA polymerase sigma factor 70 region 4 type 2" evidence="7">
    <location>
        <begin position="131"/>
        <end position="179"/>
    </location>
</feature>
<keyword evidence="4" id="KW-0804">Transcription</keyword>
<dbReference type="Pfam" id="PF08281">
    <property type="entry name" value="Sigma70_r4_2"/>
    <property type="match status" value="1"/>
</dbReference>
<keyword evidence="5" id="KW-0812">Transmembrane</keyword>
<feature type="domain" description="RNA polymerase sigma-70 region 2" evidence="6">
    <location>
        <begin position="26"/>
        <end position="93"/>
    </location>
</feature>
<evidence type="ECO:0000256" key="2">
    <source>
        <dbReference type="ARBA" id="ARBA00023015"/>
    </source>
</evidence>
<feature type="transmembrane region" description="Helical" evidence="5">
    <location>
        <begin position="192"/>
        <end position="211"/>
    </location>
</feature>
<dbReference type="CDD" id="cd06171">
    <property type="entry name" value="Sigma70_r4"/>
    <property type="match status" value="1"/>
</dbReference>
<evidence type="ECO:0000259" key="7">
    <source>
        <dbReference type="Pfam" id="PF08281"/>
    </source>
</evidence>
<keyword evidence="5" id="KW-0472">Membrane</keyword>
<dbReference type="Gene3D" id="1.10.10.10">
    <property type="entry name" value="Winged helix-like DNA-binding domain superfamily/Winged helix DNA-binding domain"/>
    <property type="match status" value="1"/>
</dbReference>
<keyword evidence="5" id="KW-1133">Transmembrane helix</keyword>
<dbReference type="InterPro" id="IPR013249">
    <property type="entry name" value="RNA_pol_sigma70_r4_t2"/>
</dbReference>
<keyword evidence="3" id="KW-0731">Sigma factor</keyword>
<feature type="transmembrane region" description="Helical" evidence="5">
    <location>
        <begin position="280"/>
        <end position="297"/>
    </location>
</feature>
<comment type="similarity">
    <text evidence="1">Belongs to the sigma-70 factor family. ECF subfamily.</text>
</comment>
<evidence type="ECO:0008006" key="10">
    <source>
        <dbReference type="Google" id="ProtNLM"/>
    </source>
</evidence>
<dbReference type="InterPro" id="IPR013324">
    <property type="entry name" value="RNA_pol_sigma_r3/r4-like"/>
</dbReference>
<proteinExistence type="inferred from homology"/>
<dbReference type="NCBIfam" id="TIGR02937">
    <property type="entry name" value="sigma70-ECF"/>
    <property type="match status" value="1"/>
</dbReference>
<protein>
    <recommendedName>
        <fullName evidence="10">RNA polymerase sigma factor</fullName>
    </recommendedName>
</protein>
<dbReference type="PANTHER" id="PTHR43133">
    <property type="entry name" value="RNA POLYMERASE ECF-TYPE SIGMA FACTO"/>
    <property type="match status" value="1"/>
</dbReference>
<dbReference type="InterPro" id="IPR014284">
    <property type="entry name" value="RNA_pol_sigma-70_dom"/>
</dbReference>
<feature type="transmembrane region" description="Helical" evidence="5">
    <location>
        <begin position="231"/>
        <end position="252"/>
    </location>
</feature>
<keyword evidence="2" id="KW-0805">Transcription regulation</keyword>
<dbReference type="InterPro" id="IPR013325">
    <property type="entry name" value="RNA_pol_sigma_r2"/>
</dbReference>
<evidence type="ECO:0000313" key="9">
    <source>
        <dbReference type="Proteomes" id="UP000076587"/>
    </source>
</evidence>
<dbReference type="Proteomes" id="UP000076587">
    <property type="component" value="Unassembled WGS sequence"/>
</dbReference>
<evidence type="ECO:0000256" key="5">
    <source>
        <dbReference type="SAM" id="Phobius"/>
    </source>
</evidence>
<dbReference type="InterPro" id="IPR036388">
    <property type="entry name" value="WH-like_DNA-bd_sf"/>
</dbReference>
<feature type="transmembrane region" description="Helical" evidence="5">
    <location>
        <begin position="303"/>
        <end position="325"/>
    </location>
</feature>
<dbReference type="GO" id="GO:0006352">
    <property type="term" value="P:DNA-templated transcription initiation"/>
    <property type="evidence" value="ECO:0007669"/>
    <property type="project" value="InterPro"/>
</dbReference>
<dbReference type="InterPro" id="IPR007627">
    <property type="entry name" value="RNA_pol_sigma70_r2"/>
</dbReference>
<comment type="caution">
    <text evidence="8">The sequence shown here is derived from an EMBL/GenBank/DDBJ whole genome shotgun (WGS) entry which is preliminary data.</text>
</comment>
<dbReference type="AlphaFoldDB" id="A0A166Y548"/>
<evidence type="ECO:0000256" key="4">
    <source>
        <dbReference type="ARBA" id="ARBA00023163"/>
    </source>
</evidence>
<dbReference type="EMBL" id="AUXT01000216">
    <property type="protein sequence ID" value="KZN41455.1"/>
    <property type="molecule type" value="Genomic_DNA"/>
</dbReference>
<name>A0A166Y548_9GAMM</name>
<evidence type="ECO:0000256" key="1">
    <source>
        <dbReference type="ARBA" id="ARBA00010641"/>
    </source>
</evidence>
<dbReference type="SUPFAM" id="SSF88946">
    <property type="entry name" value="Sigma2 domain of RNA polymerase sigma factors"/>
    <property type="match status" value="1"/>
</dbReference>
<dbReference type="GO" id="GO:0016987">
    <property type="term" value="F:sigma factor activity"/>
    <property type="evidence" value="ECO:0007669"/>
    <property type="project" value="UniProtKB-KW"/>
</dbReference>
<dbReference type="PATRIC" id="fig|1365253.3.peg.4990"/>
<reference evidence="8 9" key="1">
    <citation type="submission" date="2013-07" db="EMBL/GenBank/DDBJ databases">
        <title>Comparative Genomic and Metabolomic Analysis of Twelve Strains of Pseudoalteromonas luteoviolacea.</title>
        <authorList>
            <person name="Vynne N.G."/>
            <person name="Mansson M."/>
            <person name="Gram L."/>
        </authorList>
    </citation>
    <scope>NUCLEOTIDE SEQUENCE [LARGE SCALE GENOMIC DNA]</scope>
    <source>
        <strain evidence="8 9">NCIMB 1942</strain>
    </source>
</reference>
<dbReference type="SUPFAM" id="SSF88659">
    <property type="entry name" value="Sigma3 and sigma4 domains of RNA polymerase sigma factors"/>
    <property type="match status" value="1"/>
</dbReference>
<dbReference type="RefSeq" id="WP_063379226.1">
    <property type="nucleotide sequence ID" value="NZ_AUXT01000216.1"/>
</dbReference>